<evidence type="ECO:0000256" key="2">
    <source>
        <dbReference type="ARBA" id="ARBA00023043"/>
    </source>
</evidence>
<evidence type="ECO:0000313" key="6">
    <source>
        <dbReference type="EMBL" id="KAK4186698.1"/>
    </source>
</evidence>
<dbReference type="Pfam" id="PF12796">
    <property type="entry name" value="Ank_2"/>
    <property type="match status" value="2"/>
</dbReference>
<reference evidence="6" key="1">
    <citation type="journal article" date="2023" name="Mol. Phylogenet. Evol.">
        <title>Genome-scale phylogeny and comparative genomics of the fungal order Sordariales.</title>
        <authorList>
            <person name="Hensen N."/>
            <person name="Bonometti L."/>
            <person name="Westerberg I."/>
            <person name="Brannstrom I.O."/>
            <person name="Guillou S."/>
            <person name="Cros-Aarteil S."/>
            <person name="Calhoun S."/>
            <person name="Haridas S."/>
            <person name="Kuo A."/>
            <person name="Mondo S."/>
            <person name="Pangilinan J."/>
            <person name="Riley R."/>
            <person name="LaButti K."/>
            <person name="Andreopoulos B."/>
            <person name="Lipzen A."/>
            <person name="Chen C."/>
            <person name="Yan M."/>
            <person name="Daum C."/>
            <person name="Ng V."/>
            <person name="Clum A."/>
            <person name="Steindorff A."/>
            <person name="Ohm R.A."/>
            <person name="Martin F."/>
            <person name="Silar P."/>
            <person name="Natvig D.O."/>
            <person name="Lalanne C."/>
            <person name="Gautier V."/>
            <person name="Ament-Velasquez S.L."/>
            <person name="Kruys A."/>
            <person name="Hutchinson M.I."/>
            <person name="Powell A.J."/>
            <person name="Barry K."/>
            <person name="Miller A.N."/>
            <person name="Grigoriev I.V."/>
            <person name="Debuchy R."/>
            <person name="Gladieux P."/>
            <person name="Hiltunen Thoren M."/>
            <person name="Johannesson H."/>
        </authorList>
    </citation>
    <scope>NUCLEOTIDE SEQUENCE</scope>
    <source>
        <strain evidence="6">PSN309</strain>
    </source>
</reference>
<dbReference type="SMART" id="SM00248">
    <property type="entry name" value="ANK"/>
    <property type="match status" value="4"/>
</dbReference>
<keyword evidence="2 3" id="KW-0040">ANK repeat</keyword>
<evidence type="ECO:0000256" key="1">
    <source>
        <dbReference type="ARBA" id="ARBA00022737"/>
    </source>
</evidence>
<keyword evidence="7" id="KW-1185">Reference proteome</keyword>
<evidence type="ECO:0000256" key="4">
    <source>
        <dbReference type="SAM" id="MobiDB-lite"/>
    </source>
</evidence>
<gene>
    <name evidence="6" type="ORF">QBC35DRAFT_256172</name>
</gene>
<dbReference type="EMBL" id="MU864417">
    <property type="protein sequence ID" value="KAK4186698.1"/>
    <property type="molecule type" value="Genomic_DNA"/>
</dbReference>
<dbReference type="PANTHER" id="PTHR24198">
    <property type="entry name" value="ANKYRIN REPEAT AND PROTEIN KINASE DOMAIN-CONTAINING PROTEIN"/>
    <property type="match status" value="1"/>
</dbReference>
<accession>A0AAN7AGT5</accession>
<dbReference type="PROSITE" id="PS50088">
    <property type="entry name" value="ANK_REPEAT"/>
    <property type="match status" value="4"/>
</dbReference>
<dbReference type="AlphaFoldDB" id="A0AAN7AGT5"/>
<comment type="caution">
    <text evidence="6">The sequence shown here is derived from an EMBL/GenBank/DDBJ whole genome shotgun (WGS) entry which is preliminary data.</text>
</comment>
<dbReference type="InterPro" id="IPR025676">
    <property type="entry name" value="Clr5_dom"/>
</dbReference>
<dbReference type="Proteomes" id="UP001302126">
    <property type="component" value="Unassembled WGS sequence"/>
</dbReference>
<dbReference type="SUPFAM" id="SSF48403">
    <property type="entry name" value="Ankyrin repeat"/>
    <property type="match status" value="1"/>
</dbReference>
<sequence length="605" mass="67435">MMAPSASRTEWEAHRSSIEDLYSHQEKSLCQVMKVMEQLHGFSATKKMYKKQIRAWGLGKNVRTHEMKAMIRIEERRRKEGKATHFFLRRKPVNPSKIRRFANRYKLADSEGTADLEPQVATPPEVTYSTPEPSGLTDSMSYAGADDEAGFSSDINEPDVVSPRSFEDSPSIEPMVPSPPQKQSWSSSVGAEWSLDKHHHVEVPASSNFPEEDHSFPYSLPISTQGEETLPIPWIASAEEFYHNSYNYPHYNETFSFNSSSMQQVEFGRGPHVPYFSDDGEIQQPTSEPIANPQSNNFALCATSSSGHGVRFLLDHTPLHDAVINNNVDLVEMMLQGGVNPNSAARGGMTPLHYAAFQRNVELIKVFLLHGANLNAMTDQNRSVLFFSVRSQNDLGSDDMLAYASNTNVGYGNHSDDATRKTITALFDSPAGWKFLLKGINIADKNGVTPLMAAAEGGFKSVVTMFLKRGAHPGTKDCAGHTALKYAASINRRDLVRLLLEADPDVEDRHIDHLLKLANRNFHTRPCTETLQWSCGEHDFNSVLIAEEIARFSWEKGLLDGLLEMAHRRRKTIALELLMAAKRKLYGEEGPAGSVSVETGDRVHS</sequence>
<evidence type="ECO:0000313" key="7">
    <source>
        <dbReference type="Proteomes" id="UP001302126"/>
    </source>
</evidence>
<reference evidence="6" key="2">
    <citation type="submission" date="2023-05" db="EMBL/GenBank/DDBJ databases">
        <authorList>
            <consortium name="Lawrence Berkeley National Laboratory"/>
            <person name="Steindorff A."/>
            <person name="Hensen N."/>
            <person name="Bonometti L."/>
            <person name="Westerberg I."/>
            <person name="Brannstrom I.O."/>
            <person name="Guillou S."/>
            <person name="Cros-Aarteil S."/>
            <person name="Calhoun S."/>
            <person name="Haridas S."/>
            <person name="Kuo A."/>
            <person name="Mondo S."/>
            <person name="Pangilinan J."/>
            <person name="Riley R."/>
            <person name="Labutti K."/>
            <person name="Andreopoulos B."/>
            <person name="Lipzen A."/>
            <person name="Chen C."/>
            <person name="Yanf M."/>
            <person name="Daum C."/>
            <person name="Ng V."/>
            <person name="Clum A."/>
            <person name="Ohm R."/>
            <person name="Martin F."/>
            <person name="Silar P."/>
            <person name="Natvig D."/>
            <person name="Lalanne C."/>
            <person name="Gautier V."/>
            <person name="Ament-Velasquez S.L."/>
            <person name="Kruys A."/>
            <person name="Hutchinson M.I."/>
            <person name="Powell A.J."/>
            <person name="Barry K."/>
            <person name="Miller A.N."/>
            <person name="Grigoriev I.V."/>
            <person name="Debuchy R."/>
            <person name="Gladieux P."/>
            <person name="Thoren M.H."/>
            <person name="Johannesson H."/>
        </authorList>
    </citation>
    <scope>NUCLEOTIDE SEQUENCE</scope>
    <source>
        <strain evidence="6">PSN309</strain>
    </source>
</reference>
<dbReference type="Pfam" id="PF14420">
    <property type="entry name" value="Clr5"/>
    <property type="match status" value="1"/>
</dbReference>
<feature type="domain" description="Clr5" evidence="5">
    <location>
        <begin position="8"/>
        <end position="60"/>
    </location>
</feature>
<proteinExistence type="predicted"/>
<feature type="repeat" description="ANK" evidence="3">
    <location>
        <begin position="446"/>
        <end position="478"/>
    </location>
</feature>
<keyword evidence="1" id="KW-0677">Repeat</keyword>
<evidence type="ECO:0000256" key="3">
    <source>
        <dbReference type="PROSITE-ProRule" id="PRU00023"/>
    </source>
</evidence>
<organism evidence="6 7">
    <name type="scientific">Podospora australis</name>
    <dbReference type="NCBI Taxonomy" id="1536484"/>
    <lineage>
        <taxon>Eukaryota</taxon>
        <taxon>Fungi</taxon>
        <taxon>Dikarya</taxon>
        <taxon>Ascomycota</taxon>
        <taxon>Pezizomycotina</taxon>
        <taxon>Sordariomycetes</taxon>
        <taxon>Sordariomycetidae</taxon>
        <taxon>Sordariales</taxon>
        <taxon>Podosporaceae</taxon>
        <taxon>Podospora</taxon>
    </lineage>
</organism>
<feature type="repeat" description="ANK" evidence="3">
    <location>
        <begin position="314"/>
        <end position="346"/>
    </location>
</feature>
<dbReference type="PANTHER" id="PTHR24198:SF165">
    <property type="entry name" value="ANKYRIN REPEAT-CONTAINING PROTEIN-RELATED"/>
    <property type="match status" value="1"/>
</dbReference>
<feature type="repeat" description="ANK" evidence="3">
    <location>
        <begin position="347"/>
        <end position="379"/>
    </location>
</feature>
<name>A0AAN7AGT5_9PEZI</name>
<feature type="compositionally biased region" description="Polar residues" evidence="4">
    <location>
        <begin position="127"/>
        <end position="140"/>
    </location>
</feature>
<protein>
    <submittedName>
        <fullName evidence="6">Ankyrin repeat-containing domain protein</fullName>
    </submittedName>
</protein>
<dbReference type="InterPro" id="IPR036770">
    <property type="entry name" value="Ankyrin_rpt-contain_sf"/>
</dbReference>
<dbReference type="PROSITE" id="PS50297">
    <property type="entry name" value="ANK_REP_REGION"/>
    <property type="match status" value="4"/>
</dbReference>
<evidence type="ECO:0000259" key="5">
    <source>
        <dbReference type="Pfam" id="PF14420"/>
    </source>
</evidence>
<dbReference type="InterPro" id="IPR002110">
    <property type="entry name" value="Ankyrin_rpt"/>
</dbReference>
<feature type="repeat" description="ANK" evidence="3">
    <location>
        <begin position="479"/>
        <end position="511"/>
    </location>
</feature>
<dbReference type="Gene3D" id="1.25.40.20">
    <property type="entry name" value="Ankyrin repeat-containing domain"/>
    <property type="match status" value="2"/>
</dbReference>
<feature type="region of interest" description="Disordered" evidence="4">
    <location>
        <begin position="109"/>
        <end position="191"/>
    </location>
</feature>